<protein>
    <submittedName>
        <fullName evidence="1">Uncharacterized protein</fullName>
    </submittedName>
</protein>
<dbReference type="EMBL" id="JBBWRZ010000001">
    <property type="protein sequence ID" value="KAK8246364.1"/>
    <property type="molecule type" value="Genomic_DNA"/>
</dbReference>
<dbReference type="Proteomes" id="UP001492380">
    <property type="component" value="Unassembled WGS sequence"/>
</dbReference>
<gene>
    <name evidence="1" type="ORF">HDK90DRAFT_8955</name>
</gene>
<comment type="caution">
    <text evidence="1">The sequence shown here is derived from an EMBL/GenBank/DDBJ whole genome shotgun (WGS) entry which is preliminary data.</text>
</comment>
<keyword evidence="2" id="KW-1185">Reference proteome</keyword>
<name>A0ABR1Z1V6_9PEZI</name>
<sequence length="157" mass="17498">MYISITKKRIRSNLGVHPSLSKSFSDSTRCSFEALVLAGRRSSVCPCFCGLMIFRYIRPLCSINVFVNTTIITLCATLCSSFARPLSHIHTFACRLRNAVISKKREVVRAFSSEPFKTPYILRLPHEDTGQPPSPDDLLSAIHLLPFSLPSPLPTLS</sequence>
<evidence type="ECO:0000313" key="1">
    <source>
        <dbReference type="EMBL" id="KAK8246364.1"/>
    </source>
</evidence>
<reference evidence="1 2" key="1">
    <citation type="submission" date="2024-04" db="EMBL/GenBank/DDBJ databases">
        <title>Phyllosticta paracitricarpa is synonymous to the EU quarantine fungus P. citricarpa based on phylogenomic analyses.</title>
        <authorList>
            <consortium name="Lawrence Berkeley National Laboratory"/>
            <person name="Van Ingen-Buijs V.A."/>
            <person name="Van Westerhoven A.C."/>
            <person name="Haridas S."/>
            <person name="Skiadas P."/>
            <person name="Martin F."/>
            <person name="Groenewald J.Z."/>
            <person name="Crous P.W."/>
            <person name="Seidl M.F."/>
        </authorList>
    </citation>
    <scope>NUCLEOTIDE SEQUENCE [LARGE SCALE GENOMIC DNA]</scope>
    <source>
        <strain evidence="1 2">CBS 123374</strain>
    </source>
</reference>
<proteinExistence type="predicted"/>
<organism evidence="1 2">
    <name type="scientific">Phyllosticta capitalensis</name>
    <dbReference type="NCBI Taxonomy" id="121624"/>
    <lineage>
        <taxon>Eukaryota</taxon>
        <taxon>Fungi</taxon>
        <taxon>Dikarya</taxon>
        <taxon>Ascomycota</taxon>
        <taxon>Pezizomycotina</taxon>
        <taxon>Dothideomycetes</taxon>
        <taxon>Dothideomycetes incertae sedis</taxon>
        <taxon>Botryosphaeriales</taxon>
        <taxon>Phyllostictaceae</taxon>
        <taxon>Phyllosticta</taxon>
    </lineage>
</organism>
<accession>A0ABR1Z1V6</accession>
<evidence type="ECO:0000313" key="2">
    <source>
        <dbReference type="Proteomes" id="UP001492380"/>
    </source>
</evidence>